<evidence type="ECO:0000313" key="1">
    <source>
        <dbReference type="EMBL" id="KRX81267.1"/>
    </source>
</evidence>
<protein>
    <submittedName>
        <fullName evidence="1">Uncharacterized protein</fullName>
    </submittedName>
</protein>
<sequence length="32" mass="3566">MDLGRRSICDKIPSVLAICSEEPACYCRLPPE</sequence>
<name>A0A0V0X0W8_9BILA</name>
<comment type="caution">
    <text evidence="1">The sequence shown here is derived from an EMBL/GenBank/DDBJ whole genome shotgun (WGS) entry which is preliminary data.</text>
</comment>
<dbReference type="AlphaFoldDB" id="A0A0V0X0W8"/>
<organism evidence="1 2">
    <name type="scientific">Trichinella patagoniensis</name>
    <dbReference type="NCBI Taxonomy" id="990121"/>
    <lineage>
        <taxon>Eukaryota</taxon>
        <taxon>Metazoa</taxon>
        <taxon>Ecdysozoa</taxon>
        <taxon>Nematoda</taxon>
        <taxon>Enoplea</taxon>
        <taxon>Dorylaimia</taxon>
        <taxon>Trichinellida</taxon>
        <taxon>Trichinellidae</taxon>
        <taxon>Trichinella</taxon>
    </lineage>
</organism>
<dbReference type="Proteomes" id="UP000054783">
    <property type="component" value="Unassembled WGS sequence"/>
</dbReference>
<proteinExistence type="predicted"/>
<reference evidence="1 2" key="1">
    <citation type="submission" date="2015-01" db="EMBL/GenBank/DDBJ databases">
        <title>Evolution of Trichinella species and genotypes.</title>
        <authorList>
            <person name="Korhonen P.K."/>
            <person name="Edoardo P."/>
            <person name="Giuseppe L.R."/>
            <person name="Gasser R.B."/>
        </authorList>
    </citation>
    <scope>NUCLEOTIDE SEQUENCE [LARGE SCALE GENOMIC DNA]</scope>
    <source>
        <strain evidence="1">ISS2496</strain>
    </source>
</reference>
<evidence type="ECO:0000313" key="2">
    <source>
        <dbReference type="Proteomes" id="UP000054783"/>
    </source>
</evidence>
<dbReference type="EMBL" id="JYDQ01005406">
    <property type="protein sequence ID" value="KRX81267.1"/>
    <property type="molecule type" value="Genomic_DNA"/>
</dbReference>
<accession>A0A0V0X0W8</accession>
<keyword evidence="2" id="KW-1185">Reference proteome</keyword>
<gene>
    <name evidence="1" type="ORF">T12_4755</name>
</gene>